<sequence length="137" mass="14109">MNHLKTICDLKNRYDGGKTLVPAFLIMALALGSAGPTTLLSAEPTTADPVAAANALSQAFRNAAEKATASVVVVRSETKAQNVTSKGGQNRGENPFRGTPFEDFFRDGMPEGFSPRGGSPSRSGVGSGVIVDAAGIV</sequence>
<feature type="compositionally biased region" description="Polar residues" evidence="1">
    <location>
        <begin position="79"/>
        <end position="92"/>
    </location>
</feature>
<dbReference type="Gene3D" id="2.40.10.10">
    <property type="entry name" value="Trypsin-like serine proteases"/>
    <property type="match status" value="1"/>
</dbReference>
<evidence type="ECO:0000313" key="2">
    <source>
        <dbReference type="EMBL" id="GAF69390.1"/>
    </source>
</evidence>
<feature type="non-terminal residue" evidence="2">
    <location>
        <position position="137"/>
    </location>
</feature>
<name>X0SZZ9_9ZZZZ</name>
<comment type="caution">
    <text evidence="2">The sequence shown here is derived from an EMBL/GenBank/DDBJ whole genome shotgun (WGS) entry which is preliminary data.</text>
</comment>
<evidence type="ECO:0008006" key="3">
    <source>
        <dbReference type="Google" id="ProtNLM"/>
    </source>
</evidence>
<dbReference type="AlphaFoldDB" id="X0SZZ9"/>
<dbReference type="EMBL" id="BARS01005179">
    <property type="protein sequence ID" value="GAF69390.1"/>
    <property type="molecule type" value="Genomic_DNA"/>
</dbReference>
<accession>X0SZZ9</accession>
<gene>
    <name evidence="2" type="ORF">S01H1_10133</name>
</gene>
<organism evidence="2">
    <name type="scientific">marine sediment metagenome</name>
    <dbReference type="NCBI Taxonomy" id="412755"/>
    <lineage>
        <taxon>unclassified sequences</taxon>
        <taxon>metagenomes</taxon>
        <taxon>ecological metagenomes</taxon>
    </lineage>
</organism>
<evidence type="ECO:0000256" key="1">
    <source>
        <dbReference type="SAM" id="MobiDB-lite"/>
    </source>
</evidence>
<reference evidence="2" key="1">
    <citation type="journal article" date="2014" name="Front. Microbiol.">
        <title>High frequency of phylogenetically diverse reductive dehalogenase-homologous genes in deep subseafloor sedimentary metagenomes.</title>
        <authorList>
            <person name="Kawai M."/>
            <person name="Futagami T."/>
            <person name="Toyoda A."/>
            <person name="Takaki Y."/>
            <person name="Nishi S."/>
            <person name="Hori S."/>
            <person name="Arai W."/>
            <person name="Tsubouchi T."/>
            <person name="Morono Y."/>
            <person name="Uchiyama I."/>
            <person name="Ito T."/>
            <person name="Fujiyama A."/>
            <person name="Inagaki F."/>
            <person name="Takami H."/>
        </authorList>
    </citation>
    <scope>NUCLEOTIDE SEQUENCE</scope>
    <source>
        <strain evidence="2">Expedition CK06-06</strain>
    </source>
</reference>
<feature type="region of interest" description="Disordered" evidence="1">
    <location>
        <begin position="78"/>
        <end position="105"/>
    </location>
</feature>
<dbReference type="InterPro" id="IPR043504">
    <property type="entry name" value="Peptidase_S1_PA_chymotrypsin"/>
</dbReference>
<proteinExistence type="predicted"/>
<protein>
    <recommendedName>
        <fullName evidence="3">Serine protease</fullName>
    </recommendedName>
</protein>